<sequence>MSENLINQITLDCLINREQYNKYMESKVSNKNTRKDKKFYKKRIYYLTKELLLNKEEPPNVFPDVKLNFNNFVNSCIQYFKSIDNNDIIQADYQNIEQSLNIGKDITELNIDDIENQEEANKLLMRSIKLSNPSLDNFVKRTYTKKPDSVILPKQKNIDLKDPILKNKGICKKKNITNKYDENNFSKDETQTET</sequence>
<dbReference type="EMBL" id="MN738918">
    <property type="protein sequence ID" value="QHT31370.1"/>
    <property type="molecule type" value="Genomic_DNA"/>
</dbReference>
<proteinExistence type="predicted"/>
<reference evidence="1" key="1">
    <citation type="journal article" date="2020" name="Nature">
        <title>Giant virus diversity and host interactions through global metagenomics.</title>
        <authorList>
            <person name="Schulz F."/>
            <person name="Roux S."/>
            <person name="Paez-Espino D."/>
            <person name="Jungbluth S."/>
            <person name="Walsh D.A."/>
            <person name="Denef V.J."/>
            <person name="McMahon K.D."/>
            <person name="Konstantinidis K.T."/>
            <person name="Eloe-Fadrosh E.A."/>
            <person name="Kyrpides N.C."/>
            <person name="Woyke T."/>
        </authorList>
    </citation>
    <scope>NUCLEOTIDE SEQUENCE</scope>
    <source>
        <strain evidence="1">GVMAG-M-3300009155-2</strain>
    </source>
</reference>
<evidence type="ECO:0000313" key="1">
    <source>
        <dbReference type="EMBL" id="QHT31370.1"/>
    </source>
</evidence>
<name>A0A6C0ESW2_9ZZZZ</name>
<dbReference type="AlphaFoldDB" id="A0A6C0ESW2"/>
<accession>A0A6C0ESW2</accession>
<protein>
    <submittedName>
        <fullName evidence="1">Uncharacterized protein</fullName>
    </submittedName>
</protein>
<organism evidence="1">
    <name type="scientific">viral metagenome</name>
    <dbReference type="NCBI Taxonomy" id="1070528"/>
    <lineage>
        <taxon>unclassified sequences</taxon>
        <taxon>metagenomes</taxon>
        <taxon>organismal metagenomes</taxon>
    </lineage>
</organism>